<sequence>MAACLPEICPQVLDVQGRFVCKVLVYILTQIHVQNLKNMVKEEGPCISGIDKTSFSDMDVNKGNEVAHEMIVLCSTCRVPSQNQGTRDKSYKLCTYKTMTQQGAGYSRTCSSASCKKASVTVSLEVVYDMLALCVGTCTLASGSKSQRPCCMHTRAGGSRSGTPSLDSVRTK</sequence>
<gene>
    <name evidence="1" type="ORF">CRENBAI_008721</name>
</gene>
<keyword evidence="2" id="KW-1185">Reference proteome</keyword>
<dbReference type="Proteomes" id="UP001311232">
    <property type="component" value="Unassembled WGS sequence"/>
</dbReference>
<name>A0AAV9RMX2_9TELE</name>
<protein>
    <submittedName>
        <fullName evidence="1">Uncharacterized protein</fullName>
    </submittedName>
</protein>
<evidence type="ECO:0000313" key="2">
    <source>
        <dbReference type="Proteomes" id="UP001311232"/>
    </source>
</evidence>
<comment type="caution">
    <text evidence="1">The sequence shown here is derived from an EMBL/GenBank/DDBJ whole genome shotgun (WGS) entry which is preliminary data.</text>
</comment>
<reference evidence="1 2" key="1">
    <citation type="submission" date="2021-06" db="EMBL/GenBank/DDBJ databases">
        <authorList>
            <person name="Palmer J.M."/>
        </authorList>
    </citation>
    <scope>NUCLEOTIDE SEQUENCE [LARGE SCALE GENOMIC DNA]</scope>
    <source>
        <strain evidence="1 2">MEX-2019</strain>
        <tissue evidence="1">Muscle</tissue>
    </source>
</reference>
<accession>A0AAV9RMX2</accession>
<proteinExistence type="predicted"/>
<dbReference type="EMBL" id="JAHHUM010001617">
    <property type="protein sequence ID" value="KAK5610234.1"/>
    <property type="molecule type" value="Genomic_DNA"/>
</dbReference>
<evidence type="ECO:0000313" key="1">
    <source>
        <dbReference type="EMBL" id="KAK5610234.1"/>
    </source>
</evidence>
<organism evidence="1 2">
    <name type="scientific">Crenichthys baileyi</name>
    <name type="common">White River springfish</name>
    <dbReference type="NCBI Taxonomy" id="28760"/>
    <lineage>
        <taxon>Eukaryota</taxon>
        <taxon>Metazoa</taxon>
        <taxon>Chordata</taxon>
        <taxon>Craniata</taxon>
        <taxon>Vertebrata</taxon>
        <taxon>Euteleostomi</taxon>
        <taxon>Actinopterygii</taxon>
        <taxon>Neopterygii</taxon>
        <taxon>Teleostei</taxon>
        <taxon>Neoteleostei</taxon>
        <taxon>Acanthomorphata</taxon>
        <taxon>Ovalentaria</taxon>
        <taxon>Atherinomorphae</taxon>
        <taxon>Cyprinodontiformes</taxon>
        <taxon>Goodeidae</taxon>
        <taxon>Crenichthys</taxon>
    </lineage>
</organism>
<dbReference type="AlphaFoldDB" id="A0AAV9RMX2"/>